<comment type="subcellular location">
    <subcellularLocation>
        <location evidence="1">Endoplasmic reticulum membrane</location>
        <topology evidence="1">Single-pass type IV membrane protein</topology>
    </subcellularLocation>
</comment>
<evidence type="ECO:0000256" key="2">
    <source>
        <dbReference type="ARBA" id="ARBA00007891"/>
    </source>
</evidence>
<dbReference type="GO" id="GO:0031201">
    <property type="term" value="C:SNARE complex"/>
    <property type="evidence" value="ECO:0007669"/>
    <property type="project" value="TreeGrafter"/>
</dbReference>
<gene>
    <name evidence="13" type="ORF">B0I71DRAFT_25151</name>
    <name evidence="12" type="ORF">YALI1_C29920g</name>
</gene>
<reference evidence="12 14" key="1">
    <citation type="journal article" date="2016" name="PLoS ONE">
        <title>Sequence Assembly of Yarrowia lipolytica Strain W29/CLIB89 Shows Transposable Element Diversity.</title>
        <authorList>
            <person name="Magnan C."/>
            <person name="Yu J."/>
            <person name="Chang I."/>
            <person name="Jahn E."/>
            <person name="Kanomata Y."/>
            <person name="Wu J."/>
            <person name="Zeller M."/>
            <person name="Oakes M."/>
            <person name="Baldi P."/>
            <person name="Sandmeyer S."/>
        </authorList>
    </citation>
    <scope>NUCLEOTIDE SEQUENCE [LARGE SCALE GENOMIC DNA]</scope>
    <source>
        <strain evidence="12">CLIB89</strain>
        <strain evidence="14">CLIB89(W29)</strain>
    </source>
</reference>
<sequence>MNTILSNLGQTASELARKAAVDTEEIYTALDDDSGYQINELSTLYDDGDAFVLGLQRLKADKNLERARVLSHSSATPVEKQDLRKIGTDLLFVRQYELEVDGREQQLTSLIKRRETEEIELERERQEREALLEGDQDLTPQSHGLRKRGAHGSMDNEISQDATLQTKLRVDENEQDDIANDVLSLVRRMKQNAVDMNQKLAKDDAMVKDTAAALESSSTKMGSVGQKMNEYQRTAAIGYFFYIKAVVFMVVAVAGGMIIIRLFPKW</sequence>
<keyword evidence="3" id="KW-0813">Transport</keyword>
<dbReference type="PANTHER" id="PTHR13050:SF7">
    <property type="entry name" value="VESICLE TRANSPORT PROTEIN USE1"/>
    <property type="match status" value="1"/>
</dbReference>
<dbReference type="EMBL" id="CP017555">
    <property type="protein sequence ID" value="AOW03214.1"/>
    <property type="molecule type" value="Genomic_DNA"/>
</dbReference>
<comment type="similarity">
    <text evidence="2">Belongs to the USE1 family.</text>
</comment>
<keyword evidence="5" id="KW-0256">Endoplasmic reticulum</keyword>
<dbReference type="Proteomes" id="UP000182444">
    <property type="component" value="Chromosome 1C"/>
</dbReference>
<feature type="transmembrane region" description="Helical" evidence="11">
    <location>
        <begin position="239"/>
        <end position="263"/>
    </location>
</feature>
<dbReference type="KEGG" id="yli:2909826"/>
<evidence type="ECO:0000256" key="5">
    <source>
        <dbReference type="ARBA" id="ARBA00022824"/>
    </source>
</evidence>
<evidence type="ECO:0000313" key="12">
    <source>
        <dbReference type="EMBL" id="AOW03214.1"/>
    </source>
</evidence>
<evidence type="ECO:0000256" key="7">
    <source>
        <dbReference type="ARBA" id="ARBA00022927"/>
    </source>
</evidence>
<dbReference type="GeneID" id="2909826"/>
<evidence type="ECO:0000313" key="14">
    <source>
        <dbReference type="Proteomes" id="UP000182444"/>
    </source>
</evidence>
<evidence type="ECO:0000313" key="15">
    <source>
        <dbReference type="Proteomes" id="UP000256601"/>
    </source>
</evidence>
<feature type="region of interest" description="Disordered" evidence="10">
    <location>
        <begin position="124"/>
        <end position="161"/>
    </location>
</feature>
<keyword evidence="6" id="KW-0931">ER-Golgi transport</keyword>
<protein>
    <submittedName>
        <fullName evidence="12">Uncharacterized protein</fullName>
    </submittedName>
</protein>
<evidence type="ECO:0000256" key="10">
    <source>
        <dbReference type="SAM" id="MobiDB-lite"/>
    </source>
</evidence>
<evidence type="ECO:0000313" key="13">
    <source>
        <dbReference type="EMBL" id="RDW27128.1"/>
    </source>
</evidence>
<keyword evidence="7" id="KW-0653">Protein transport</keyword>
<dbReference type="InterPro" id="IPR019150">
    <property type="entry name" value="Vesicle_transport_protein_Use1"/>
</dbReference>
<evidence type="ECO:0000256" key="3">
    <source>
        <dbReference type="ARBA" id="ARBA00022448"/>
    </source>
</evidence>
<dbReference type="GO" id="GO:0005484">
    <property type="term" value="F:SNAP receptor activity"/>
    <property type="evidence" value="ECO:0007669"/>
    <property type="project" value="TreeGrafter"/>
</dbReference>
<dbReference type="AlphaFoldDB" id="A0A1D8NC57"/>
<organism evidence="12 14">
    <name type="scientific">Yarrowia lipolytica</name>
    <name type="common">Candida lipolytica</name>
    <dbReference type="NCBI Taxonomy" id="4952"/>
    <lineage>
        <taxon>Eukaryota</taxon>
        <taxon>Fungi</taxon>
        <taxon>Dikarya</taxon>
        <taxon>Ascomycota</taxon>
        <taxon>Saccharomycotina</taxon>
        <taxon>Dipodascomycetes</taxon>
        <taxon>Dipodascales</taxon>
        <taxon>Dipodascales incertae sedis</taxon>
        <taxon>Yarrowia</taxon>
    </lineage>
</organism>
<dbReference type="Proteomes" id="UP000256601">
    <property type="component" value="Unassembled WGS sequence"/>
</dbReference>
<dbReference type="VEuPathDB" id="FungiDB:YALI0_C21626g"/>
<dbReference type="VEuPathDB" id="FungiDB:YALI1_C29920g"/>
<name>A0A1D8NC57_YARLL</name>
<keyword evidence="4 11" id="KW-0812">Transmembrane</keyword>
<evidence type="ECO:0000256" key="4">
    <source>
        <dbReference type="ARBA" id="ARBA00022692"/>
    </source>
</evidence>
<dbReference type="Pfam" id="PF09753">
    <property type="entry name" value="Use1"/>
    <property type="match status" value="1"/>
</dbReference>
<reference evidence="13 15" key="2">
    <citation type="submission" date="2018-07" db="EMBL/GenBank/DDBJ databases">
        <title>Draft Genome Assemblies for Five Robust Yarrowia lipolytica Strains Exhibiting High Lipid Production and Pentose Sugar Utilization and Sugar Alcohol Secretion from Undetoxified Lignocellulosic Biomass Hydrolysates.</title>
        <authorList>
            <consortium name="DOE Joint Genome Institute"/>
            <person name="Walker C."/>
            <person name="Ryu S."/>
            <person name="Na H."/>
            <person name="Zane M."/>
            <person name="LaButti K."/>
            <person name="Lipzen A."/>
            <person name="Haridas S."/>
            <person name="Barry K."/>
            <person name="Grigoriev I.V."/>
            <person name="Quarterman J."/>
            <person name="Slininger P."/>
            <person name="Dien B."/>
            <person name="Trinh C.T."/>
        </authorList>
    </citation>
    <scope>NUCLEOTIDE SEQUENCE [LARGE SCALE GENOMIC DNA]</scope>
    <source>
        <strain evidence="13 15">YB392</strain>
    </source>
</reference>
<dbReference type="GO" id="GO:0006890">
    <property type="term" value="P:retrograde vesicle-mediated transport, Golgi to endoplasmic reticulum"/>
    <property type="evidence" value="ECO:0007669"/>
    <property type="project" value="TreeGrafter"/>
</dbReference>
<evidence type="ECO:0000256" key="9">
    <source>
        <dbReference type="ARBA" id="ARBA00023136"/>
    </source>
</evidence>
<evidence type="ECO:0000256" key="8">
    <source>
        <dbReference type="ARBA" id="ARBA00022989"/>
    </source>
</evidence>
<evidence type="ECO:0000256" key="11">
    <source>
        <dbReference type="SAM" id="Phobius"/>
    </source>
</evidence>
<evidence type="ECO:0000256" key="1">
    <source>
        <dbReference type="ARBA" id="ARBA00004163"/>
    </source>
</evidence>
<dbReference type="PANTHER" id="PTHR13050">
    <property type="entry name" value="USE1-LIKE PROTEIN"/>
    <property type="match status" value="1"/>
</dbReference>
<evidence type="ECO:0000256" key="6">
    <source>
        <dbReference type="ARBA" id="ARBA00022892"/>
    </source>
</evidence>
<dbReference type="SUPFAM" id="SSF58038">
    <property type="entry name" value="SNARE fusion complex"/>
    <property type="match status" value="1"/>
</dbReference>
<dbReference type="OMA" id="SEYHKIH"/>
<dbReference type="EMBL" id="KZ858968">
    <property type="protein sequence ID" value="RDW27128.1"/>
    <property type="molecule type" value="Genomic_DNA"/>
</dbReference>
<keyword evidence="8 11" id="KW-1133">Transmembrane helix</keyword>
<dbReference type="GO" id="GO:0015031">
    <property type="term" value="P:protein transport"/>
    <property type="evidence" value="ECO:0007669"/>
    <property type="project" value="UniProtKB-KW"/>
</dbReference>
<keyword evidence="9 11" id="KW-0472">Membrane</keyword>
<accession>A0A1D8NC57</accession>
<dbReference type="GO" id="GO:0005789">
    <property type="term" value="C:endoplasmic reticulum membrane"/>
    <property type="evidence" value="ECO:0007669"/>
    <property type="project" value="UniProtKB-SubCell"/>
</dbReference>
<proteinExistence type="inferred from homology"/>